<dbReference type="Proteomes" id="UP000093000">
    <property type="component" value="Unassembled WGS sequence"/>
</dbReference>
<sequence length="119" mass="13671">MTQFNTHLTSCKKRSEDTQTSIQQIQQGVEDTNAILKALKEKDQELQATFEKIDRLEIMINQVKETYNKVASNVDKMERTIAASTPFRLTQRSTPVQPYFPPPDSVTIFSTDELFKSLE</sequence>
<dbReference type="InParanoid" id="A0A1C7NKV3"/>
<accession>A0A1C7NKV3</accession>
<dbReference type="EMBL" id="LUGH01000079">
    <property type="protein sequence ID" value="OBZ89773.1"/>
    <property type="molecule type" value="Genomic_DNA"/>
</dbReference>
<reference evidence="2 3" key="1">
    <citation type="submission" date="2016-03" db="EMBL/GenBank/DDBJ databases">
        <title>Choanephora cucurbitarum.</title>
        <authorList>
            <person name="Min B."/>
            <person name="Park H."/>
            <person name="Park J.-H."/>
            <person name="Shin H.-D."/>
            <person name="Choi I.-G."/>
        </authorList>
    </citation>
    <scope>NUCLEOTIDE SEQUENCE [LARGE SCALE GENOMIC DNA]</scope>
    <source>
        <strain evidence="2 3">KUS-F28377</strain>
    </source>
</reference>
<feature type="region of interest" description="Disordered" evidence="1">
    <location>
        <begin position="1"/>
        <end position="23"/>
    </location>
</feature>
<evidence type="ECO:0000313" key="2">
    <source>
        <dbReference type="EMBL" id="OBZ89773.1"/>
    </source>
</evidence>
<proteinExistence type="predicted"/>
<evidence type="ECO:0000256" key="1">
    <source>
        <dbReference type="SAM" id="MobiDB-lite"/>
    </source>
</evidence>
<dbReference type="Gene3D" id="1.20.1480.30">
    <property type="entry name" value="Designed four-helix bundle protein"/>
    <property type="match status" value="1"/>
</dbReference>
<comment type="caution">
    <text evidence="2">The sequence shown here is derived from an EMBL/GenBank/DDBJ whole genome shotgun (WGS) entry which is preliminary data.</text>
</comment>
<keyword evidence="3" id="KW-1185">Reference proteome</keyword>
<organism evidence="2 3">
    <name type="scientific">Choanephora cucurbitarum</name>
    <dbReference type="NCBI Taxonomy" id="101091"/>
    <lineage>
        <taxon>Eukaryota</taxon>
        <taxon>Fungi</taxon>
        <taxon>Fungi incertae sedis</taxon>
        <taxon>Mucoromycota</taxon>
        <taxon>Mucoromycotina</taxon>
        <taxon>Mucoromycetes</taxon>
        <taxon>Mucorales</taxon>
        <taxon>Mucorineae</taxon>
        <taxon>Choanephoraceae</taxon>
        <taxon>Choanephoroideae</taxon>
        <taxon>Choanephora</taxon>
    </lineage>
</organism>
<name>A0A1C7NKV3_9FUNG</name>
<dbReference type="AlphaFoldDB" id="A0A1C7NKV3"/>
<dbReference type="OrthoDB" id="2372305at2759"/>
<gene>
    <name evidence="2" type="ORF">A0J61_02175</name>
</gene>
<evidence type="ECO:0000313" key="3">
    <source>
        <dbReference type="Proteomes" id="UP000093000"/>
    </source>
</evidence>
<protein>
    <submittedName>
        <fullName evidence="2">Uncharacterized protein</fullName>
    </submittedName>
</protein>